<evidence type="ECO:0000256" key="5">
    <source>
        <dbReference type="ARBA" id="ARBA00022679"/>
    </source>
</evidence>
<reference evidence="8 9" key="1">
    <citation type="submission" date="2018-07" db="EMBL/GenBank/DDBJ databases">
        <title>Complete genome sequence of Spiroplasma alleghenense PLHS-1 (ATCC 51752).</title>
        <authorList>
            <person name="Chou L."/>
            <person name="Lee T.-Y."/>
            <person name="Tsai Y.-M."/>
            <person name="Kuo C.-H."/>
        </authorList>
    </citation>
    <scope>NUCLEOTIDE SEQUENCE [LARGE SCALE GENOMIC DNA]</scope>
    <source>
        <strain evidence="8 9">PLHS-1</strain>
    </source>
</reference>
<dbReference type="EC" id="2.1.1.199" evidence="7"/>
<dbReference type="Gene3D" id="1.10.150.170">
    <property type="entry name" value="Putative methyltransferase TM0872, insert domain"/>
    <property type="match status" value="1"/>
</dbReference>
<feature type="binding site" evidence="7">
    <location>
        <position position="107"/>
    </location>
    <ligand>
        <name>S-adenosyl-L-methionine</name>
        <dbReference type="ChEBI" id="CHEBI:59789"/>
    </ligand>
</feature>
<dbReference type="RefSeq" id="WP_115558200.1">
    <property type="nucleotide sequence ID" value="NZ_CP031376.1"/>
</dbReference>
<keyword evidence="6 7" id="KW-0949">S-adenosyl-L-methionine</keyword>
<dbReference type="GO" id="GO:0070475">
    <property type="term" value="P:rRNA base methylation"/>
    <property type="evidence" value="ECO:0007669"/>
    <property type="project" value="UniProtKB-UniRule"/>
</dbReference>
<comment type="subcellular location">
    <subcellularLocation>
        <location evidence="7">Cytoplasm</location>
    </subcellularLocation>
</comment>
<dbReference type="Pfam" id="PF01795">
    <property type="entry name" value="Methyltransf_5"/>
    <property type="match status" value="1"/>
</dbReference>
<keyword evidence="9" id="KW-1185">Reference proteome</keyword>
<evidence type="ECO:0000313" key="8">
    <source>
        <dbReference type="EMBL" id="AXK51296.1"/>
    </source>
</evidence>
<protein>
    <recommendedName>
        <fullName evidence="7">Ribosomal RNA small subunit methyltransferase H</fullName>
        <ecNumber evidence="7">2.1.1.199</ecNumber>
    </recommendedName>
    <alternativeName>
        <fullName evidence="7">16S rRNA m(4)C1402 methyltransferase</fullName>
    </alternativeName>
    <alternativeName>
        <fullName evidence="7">rRNA (cytosine-N(4)-)-methyltransferase RsmH</fullName>
    </alternativeName>
</protein>
<sequence>MTELHVPVLLKETLQILNIKESGVYVDATLGRAGHSQEILKRLTVGQLFGLDQDTTAIEYSQSVLKNVGKNFRILQGNFSEIATLLALNDVFKVDGILFDLGVSSPQFDNADRGFSYRLEGKLDMRMNQKSNELTAWKIVNEWSLKDLIQIFREYGEENYAVRIANRIIEARELKQINTTLELVDVIKTALPQKVLKEKKHPAKKVFQALRVCVNNEIEVLKMALKSSLKLLKKDGILAVITFQSLEEKVVKEVFKSVTIDEQDKFIAKLPIPMTSKKDFELAVKKPIKPSEEEIMINNRAHSAKLWAIKKI</sequence>
<feature type="binding site" evidence="7">
    <location>
        <position position="52"/>
    </location>
    <ligand>
        <name>S-adenosyl-L-methionine</name>
        <dbReference type="ChEBI" id="CHEBI:59789"/>
    </ligand>
</feature>
<keyword evidence="3 7" id="KW-0698">rRNA processing</keyword>
<dbReference type="OrthoDB" id="9806637at2"/>
<dbReference type="Gene3D" id="3.40.50.150">
    <property type="entry name" value="Vaccinia Virus protein VP39"/>
    <property type="match status" value="1"/>
</dbReference>
<dbReference type="KEGG" id="salx:SALLE_v1c06240"/>
<dbReference type="PANTHER" id="PTHR11265:SF0">
    <property type="entry name" value="12S RRNA N4-METHYLCYTIDINE METHYLTRANSFERASE"/>
    <property type="match status" value="1"/>
</dbReference>
<dbReference type="HAMAP" id="MF_01007">
    <property type="entry name" value="16SrRNA_methyltr_H"/>
    <property type="match status" value="1"/>
</dbReference>
<feature type="binding site" evidence="7">
    <location>
        <begin position="33"/>
        <end position="35"/>
    </location>
    <ligand>
        <name>S-adenosyl-L-methionine</name>
        <dbReference type="ChEBI" id="CHEBI:59789"/>
    </ligand>
</feature>
<dbReference type="AlphaFoldDB" id="A0A345Z3W7"/>
<evidence type="ECO:0000313" key="9">
    <source>
        <dbReference type="Proteomes" id="UP000254792"/>
    </source>
</evidence>
<dbReference type="InterPro" id="IPR029063">
    <property type="entry name" value="SAM-dependent_MTases_sf"/>
</dbReference>
<feature type="binding site" evidence="7">
    <location>
        <position position="79"/>
    </location>
    <ligand>
        <name>S-adenosyl-L-methionine</name>
        <dbReference type="ChEBI" id="CHEBI:59789"/>
    </ligand>
</feature>
<keyword evidence="4 7" id="KW-0489">Methyltransferase</keyword>
<keyword evidence="2 7" id="KW-0963">Cytoplasm</keyword>
<keyword evidence="5 7" id="KW-0808">Transferase</keyword>
<comment type="function">
    <text evidence="7">Specifically methylates the N4 position of cytidine in position 1402 (C1402) of 16S rRNA.</text>
</comment>
<evidence type="ECO:0000256" key="2">
    <source>
        <dbReference type="ARBA" id="ARBA00022490"/>
    </source>
</evidence>
<feature type="binding site" evidence="7">
    <location>
        <position position="100"/>
    </location>
    <ligand>
        <name>S-adenosyl-L-methionine</name>
        <dbReference type="ChEBI" id="CHEBI:59789"/>
    </ligand>
</feature>
<name>A0A345Z3W7_9MOLU</name>
<dbReference type="PANTHER" id="PTHR11265">
    <property type="entry name" value="S-ADENOSYL-METHYLTRANSFERASE MRAW"/>
    <property type="match status" value="1"/>
</dbReference>
<comment type="similarity">
    <text evidence="1 7">Belongs to the methyltransferase superfamily. RsmH family.</text>
</comment>
<dbReference type="NCBIfam" id="TIGR00006">
    <property type="entry name" value="16S rRNA (cytosine(1402)-N(4))-methyltransferase RsmH"/>
    <property type="match status" value="1"/>
</dbReference>
<dbReference type="EMBL" id="CP031376">
    <property type="protein sequence ID" value="AXK51296.1"/>
    <property type="molecule type" value="Genomic_DNA"/>
</dbReference>
<dbReference type="GO" id="GO:0005737">
    <property type="term" value="C:cytoplasm"/>
    <property type="evidence" value="ECO:0007669"/>
    <property type="project" value="UniProtKB-SubCell"/>
</dbReference>
<dbReference type="PIRSF" id="PIRSF004486">
    <property type="entry name" value="MraW"/>
    <property type="match status" value="1"/>
</dbReference>
<dbReference type="InterPro" id="IPR023397">
    <property type="entry name" value="SAM-dep_MeTrfase_MraW_recog"/>
</dbReference>
<dbReference type="SUPFAM" id="SSF81799">
    <property type="entry name" value="Putative methyltransferase TM0872, insert domain"/>
    <property type="match status" value="1"/>
</dbReference>
<evidence type="ECO:0000256" key="4">
    <source>
        <dbReference type="ARBA" id="ARBA00022603"/>
    </source>
</evidence>
<dbReference type="InterPro" id="IPR002903">
    <property type="entry name" value="RsmH"/>
</dbReference>
<dbReference type="SUPFAM" id="SSF53335">
    <property type="entry name" value="S-adenosyl-L-methionine-dependent methyltransferases"/>
    <property type="match status" value="1"/>
</dbReference>
<organism evidence="8 9">
    <name type="scientific">Spiroplasma alleghenense</name>
    <dbReference type="NCBI Taxonomy" id="216931"/>
    <lineage>
        <taxon>Bacteria</taxon>
        <taxon>Bacillati</taxon>
        <taxon>Mycoplasmatota</taxon>
        <taxon>Mollicutes</taxon>
        <taxon>Entomoplasmatales</taxon>
        <taxon>Spiroplasmataceae</taxon>
        <taxon>Spiroplasma</taxon>
    </lineage>
</organism>
<proteinExistence type="inferred from homology"/>
<evidence type="ECO:0000256" key="6">
    <source>
        <dbReference type="ARBA" id="ARBA00022691"/>
    </source>
</evidence>
<comment type="catalytic activity">
    <reaction evidence="7">
        <text>cytidine(1402) in 16S rRNA + S-adenosyl-L-methionine = N(4)-methylcytidine(1402) in 16S rRNA + S-adenosyl-L-homocysteine + H(+)</text>
        <dbReference type="Rhea" id="RHEA:42928"/>
        <dbReference type="Rhea" id="RHEA-COMP:10286"/>
        <dbReference type="Rhea" id="RHEA-COMP:10287"/>
        <dbReference type="ChEBI" id="CHEBI:15378"/>
        <dbReference type="ChEBI" id="CHEBI:57856"/>
        <dbReference type="ChEBI" id="CHEBI:59789"/>
        <dbReference type="ChEBI" id="CHEBI:74506"/>
        <dbReference type="ChEBI" id="CHEBI:82748"/>
        <dbReference type="EC" id="2.1.1.199"/>
    </reaction>
</comment>
<dbReference type="GO" id="GO:0071424">
    <property type="term" value="F:rRNA (cytosine-N4-)-methyltransferase activity"/>
    <property type="evidence" value="ECO:0007669"/>
    <property type="project" value="UniProtKB-UniRule"/>
</dbReference>
<dbReference type="Proteomes" id="UP000254792">
    <property type="component" value="Chromosome"/>
</dbReference>
<gene>
    <name evidence="8" type="primary">mraW</name>
    <name evidence="7" type="synonym">rsmH</name>
    <name evidence="8" type="ORF">SALLE_v1c06240</name>
</gene>
<evidence type="ECO:0000256" key="1">
    <source>
        <dbReference type="ARBA" id="ARBA00010396"/>
    </source>
</evidence>
<accession>A0A345Z3W7</accession>
<evidence type="ECO:0000256" key="7">
    <source>
        <dbReference type="HAMAP-Rule" id="MF_01007"/>
    </source>
</evidence>
<evidence type="ECO:0000256" key="3">
    <source>
        <dbReference type="ARBA" id="ARBA00022552"/>
    </source>
</evidence>